<evidence type="ECO:0000256" key="11">
    <source>
        <dbReference type="ARBA" id="ARBA00042730"/>
    </source>
</evidence>
<dbReference type="PANTHER" id="PTHR11954">
    <property type="entry name" value="D-DOPACHROME DECARBOXYLASE"/>
    <property type="match status" value="1"/>
</dbReference>
<dbReference type="GO" id="GO:0050178">
    <property type="term" value="F:phenylpyruvate tautomerase activity"/>
    <property type="evidence" value="ECO:0007669"/>
    <property type="project" value="UniProtKB-EC"/>
</dbReference>
<keyword evidence="3" id="KW-0964">Secreted</keyword>
<gene>
    <name evidence="12" type="ORF">SAMN05421721_1171</name>
</gene>
<comment type="catalytic activity">
    <reaction evidence="5">
        <text>3-phenylpyruvate = enol-phenylpyruvate</text>
        <dbReference type="Rhea" id="RHEA:17097"/>
        <dbReference type="ChEBI" id="CHEBI:16815"/>
        <dbReference type="ChEBI" id="CHEBI:18005"/>
        <dbReference type="EC" id="5.3.2.1"/>
    </reaction>
</comment>
<dbReference type="GO" id="GO:0005615">
    <property type="term" value="C:extracellular space"/>
    <property type="evidence" value="ECO:0007669"/>
    <property type="project" value="UniProtKB-KW"/>
</dbReference>
<evidence type="ECO:0000256" key="5">
    <source>
        <dbReference type="ARBA" id="ARBA00036735"/>
    </source>
</evidence>
<dbReference type="InterPro" id="IPR001398">
    <property type="entry name" value="Macrophage_inhib_fac"/>
</dbReference>
<reference evidence="12 13" key="1">
    <citation type="submission" date="2016-10" db="EMBL/GenBank/DDBJ databases">
        <authorList>
            <person name="de Groot N.N."/>
        </authorList>
    </citation>
    <scope>NUCLEOTIDE SEQUENCE [LARGE SCALE GENOMIC DNA]</scope>
    <source>
        <strain evidence="12 13">DSM 4180</strain>
    </source>
</reference>
<dbReference type="AlphaFoldDB" id="A0A1I4SHW7"/>
<sequence>MPTLKIQSNAPATEEAWDALITAASRQVAEMLGKPEGYVMVIAEPTPRMAFGGSREPLAYLELKSLGLPEERTPEFSVPVR</sequence>
<evidence type="ECO:0000256" key="2">
    <source>
        <dbReference type="ARBA" id="ARBA00022514"/>
    </source>
</evidence>
<evidence type="ECO:0000256" key="4">
    <source>
        <dbReference type="ARBA" id="ARBA00023235"/>
    </source>
</evidence>
<comment type="subcellular location">
    <subcellularLocation>
        <location evidence="1">Secreted</location>
    </subcellularLocation>
</comment>
<comment type="catalytic activity">
    <reaction evidence="6">
        <text>L-dopachrome = 5,6-dihydroxyindole-2-carboxylate</text>
        <dbReference type="Rhea" id="RHEA:13041"/>
        <dbReference type="ChEBI" id="CHEBI:16875"/>
        <dbReference type="ChEBI" id="CHEBI:57509"/>
        <dbReference type="EC" id="5.3.3.12"/>
    </reaction>
</comment>
<evidence type="ECO:0000256" key="9">
    <source>
        <dbReference type="ARBA" id="ARBA00041631"/>
    </source>
</evidence>
<proteinExistence type="predicted"/>
<keyword evidence="13" id="KW-1185">Reference proteome</keyword>
<dbReference type="Proteomes" id="UP000199556">
    <property type="component" value="Unassembled WGS sequence"/>
</dbReference>
<dbReference type="EMBL" id="FOUO01000017">
    <property type="protein sequence ID" value="SFM63893.1"/>
    <property type="molecule type" value="Genomic_DNA"/>
</dbReference>
<dbReference type="Pfam" id="PF01187">
    <property type="entry name" value="MIF"/>
    <property type="match status" value="1"/>
</dbReference>
<evidence type="ECO:0000256" key="3">
    <source>
        <dbReference type="ARBA" id="ARBA00022525"/>
    </source>
</evidence>
<protein>
    <recommendedName>
        <fullName evidence="11">L-dopachrome isomerase</fullName>
        <ecNumber evidence="8">5.3.2.1</ecNumber>
        <ecNumber evidence="7">5.3.3.12</ecNumber>
    </recommendedName>
    <alternativeName>
        <fullName evidence="9">L-dopachrome tautomerase</fullName>
    </alternativeName>
    <alternativeName>
        <fullName evidence="10">Phenylpyruvate tautomerase</fullName>
    </alternativeName>
</protein>
<evidence type="ECO:0000256" key="7">
    <source>
        <dbReference type="ARBA" id="ARBA00038932"/>
    </source>
</evidence>
<evidence type="ECO:0000313" key="12">
    <source>
        <dbReference type="EMBL" id="SFM63893.1"/>
    </source>
</evidence>
<evidence type="ECO:0000256" key="1">
    <source>
        <dbReference type="ARBA" id="ARBA00004613"/>
    </source>
</evidence>
<dbReference type="PANTHER" id="PTHR11954:SF6">
    <property type="entry name" value="MACROPHAGE MIGRATION INHIBITORY FACTOR"/>
    <property type="match status" value="1"/>
</dbReference>
<organism evidence="12 13">
    <name type="scientific">Ectothiorhodospira mobilis</name>
    <dbReference type="NCBI Taxonomy" id="195064"/>
    <lineage>
        <taxon>Bacteria</taxon>
        <taxon>Pseudomonadati</taxon>
        <taxon>Pseudomonadota</taxon>
        <taxon>Gammaproteobacteria</taxon>
        <taxon>Chromatiales</taxon>
        <taxon>Ectothiorhodospiraceae</taxon>
        <taxon>Ectothiorhodospira</taxon>
    </lineage>
</organism>
<dbReference type="RefSeq" id="WP_090486890.1">
    <property type="nucleotide sequence ID" value="NZ_FOUO01000017.1"/>
</dbReference>
<accession>A0A1I4SHW7</accession>
<keyword evidence="4" id="KW-0413">Isomerase</keyword>
<dbReference type="SUPFAM" id="SSF55331">
    <property type="entry name" value="Tautomerase/MIF"/>
    <property type="match status" value="1"/>
</dbReference>
<evidence type="ECO:0000313" key="13">
    <source>
        <dbReference type="Proteomes" id="UP000199556"/>
    </source>
</evidence>
<keyword evidence="2" id="KW-0202">Cytokine</keyword>
<evidence type="ECO:0000256" key="6">
    <source>
        <dbReference type="ARBA" id="ARBA00036823"/>
    </source>
</evidence>
<evidence type="ECO:0000256" key="10">
    <source>
        <dbReference type="ARBA" id="ARBA00041912"/>
    </source>
</evidence>
<dbReference type="EC" id="5.3.2.1" evidence="8"/>
<dbReference type="Gene3D" id="3.30.429.10">
    <property type="entry name" value="Macrophage Migration Inhibitory Factor"/>
    <property type="match status" value="1"/>
</dbReference>
<dbReference type="STRING" id="195064.SAMN05421721_1171"/>
<dbReference type="InterPro" id="IPR014347">
    <property type="entry name" value="Tautomerase/MIF_sf"/>
</dbReference>
<dbReference type="EC" id="5.3.3.12" evidence="7"/>
<dbReference type="OrthoDB" id="5769863at2"/>
<dbReference type="GO" id="GO:0005125">
    <property type="term" value="F:cytokine activity"/>
    <property type="evidence" value="ECO:0007669"/>
    <property type="project" value="UniProtKB-KW"/>
</dbReference>
<name>A0A1I4SHW7_ECTMO</name>
<evidence type="ECO:0000256" key="8">
    <source>
        <dbReference type="ARBA" id="ARBA00039086"/>
    </source>
</evidence>
<dbReference type="GO" id="GO:0004167">
    <property type="term" value="F:dopachrome isomerase activity"/>
    <property type="evidence" value="ECO:0007669"/>
    <property type="project" value="UniProtKB-EC"/>
</dbReference>